<feature type="transmembrane region" description="Helical" evidence="13">
    <location>
        <begin position="41"/>
        <end position="61"/>
    </location>
</feature>
<evidence type="ECO:0000256" key="1">
    <source>
        <dbReference type="ARBA" id="ARBA00004429"/>
    </source>
</evidence>
<evidence type="ECO:0000256" key="3">
    <source>
        <dbReference type="ARBA" id="ARBA00022448"/>
    </source>
</evidence>
<feature type="transmembrane region" description="Helical" evidence="13">
    <location>
        <begin position="139"/>
        <end position="166"/>
    </location>
</feature>
<dbReference type="GO" id="GO:0005886">
    <property type="term" value="C:plasma membrane"/>
    <property type="evidence" value="ECO:0007669"/>
    <property type="project" value="UniProtKB-SubCell"/>
</dbReference>
<dbReference type="InterPro" id="IPR004772">
    <property type="entry name" value="TrkH"/>
</dbReference>
<keyword evidence="6" id="KW-0633">Potassium transport</keyword>
<proteinExistence type="inferred from homology"/>
<feature type="transmembrane region" description="Helical" evidence="13">
    <location>
        <begin position="407"/>
        <end position="432"/>
    </location>
</feature>
<gene>
    <name evidence="14" type="ORF">LPB303_13980</name>
</gene>
<dbReference type="Pfam" id="PF02386">
    <property type="entry name" value="TrkH"/>
    <property type="match status" value="1"/>
</dbReference>
<evidence type="ECO:0000256" key="7">
    <source>
        <dbReference type="ARBA" id="ARBA00022692"/>
    </source>
</evidence>
<feature type="binding site" evidence="12">
    <location>
        <position position="114"/>
    </location>
    <ligand>
        <name>K(+)</name>
        <dbReference type="ChEBI" id="CHEBI:29103"/>
    </ligand>
</feature>
<feature type="transmembrane region" description="Helical" evidence="13">
    <location>
        <begin position="343"/>
        <end position="362"/>
    </location>
</feature>
<comment type="subcellular location">
    <subcellularLocation>
        <location evidence="1">Cell inner membrane</location>
        <topology evidence="1">Multi-pass membrane protein</topology>
    </subcellularLocation>
</comment>
<feature type="binding site" evidence="12">
    <location>
        <position position="333"/>
    </location>
    <ligand>
        <name>K(+)</name>
        <dbReference type="ChEBI" id="CHEBI:29103"/>
    </ligand>
</feature>
<dbReference type="STRING" id="1333662.LPB303_13980"/>
<keyword evidence="8 12" id="KW-0630">Potassium</keyword>
<keyword evidence="12" id="KW-0479">Metal-binding</keyword>
<dbReference type="GO" id="GO:0015379">
    <property type="term" value="F:potassium:chloride symporter activity"/>
    <property type="evidence" value="ECO:0007669"/>
    <property type="project" value="InterPro"/>
</dbReference>
<evidence type="ECO:0000256" key="10">
    <source>
        <dbReference type="ARBA" id="ARBA00023065"/>
    </source>
</evidence>
<evidence type="ECO:0000256" key="13">
    <source>
        <dbReference type="SAM" id="Phobius"/>
    </source>
</evidence>
<evidence type="ECO:0000256" key="11">
    <source>
        <dbReference type="ARBA" id="ARBA00023136"/>
    </source>
</evidence>
<feature type="transmembrane region" description="Helical" evidence="13">
    <location>
        <begin position="240"/>
        <end position="263"/>
    </location>
</feature>
<dbReference type="PIRSF" id="PIRSF006247">
    <property type="entry name" value="TrkH"/>
    <property type="match status" value="1"/>
</dbReference>
<comment type="caution">
    <text evidence="14">The sequence shown here is derived from an EMBL/GenBank/DDBJ whole genome shotgun (WGS) entry which is preliminary data.</text>
</comment>
<feature type="transmembrane region" description="Helical" evidence="13">
    <location>
        <begin position="9"/>
        <end position="29"/>
    </location>
</feature>
<keyword evidence="11 13" id="KW-0472">Membrane</keyword>
<dbReference type="InterPro" id="IPR003445">
    <property type="entry name" value="Cat_transpt"/>
</dbReference>
<evidence type="ECO:0000256" key="4">
    <source>
        <dbReference type="ARBA" id="ARBA00022475"/>
    </source>
</evidence>
<feature type="binding site" evidence="12">
    <location>
        <position position="449"/>
    </location>
    <ligand>
        <name>K(+)</name>
        <dbReference type="ChEBI" id="CHEBI:29103"/>
    </ligand>
</feature>
<keyword evidence="7 13" id="KW-0812">Transmembrane</keyword>
<dbReference type="AlphaFoldDB" id="A0A176T589"/>
<evidence type="ECO:0000256" key="8">
    <source>
        <dbReference type="ARBA" id="ARBA00022958"/>
    </source>
</evidence>
<dbReference type="Proteomes" id="UP000076923">
    <property type="component" value="Unassembled WGS sequence"/>
</dbReference>
<reference evidence="14 15" key="1">
    <citation type="submission" date="2016-02" db="EMBL/GenBank/DDBJ databases">
        <title>Draft genome sequence of Polaribacter atrinae KACC17473.</title>
        <authorList>
            <person name="Shin S.-K."/>
            <person name="Yi H."/>
        </authorList>
    </citation>
    <scope>NUCLEOTIDE SEQUENCE [LARGE SCALE GENOMIC DNA]</scope>
    <source>
        <strain evidence="14 15">KACC 17473</strain>
    </source>
</reference>
<dbReference type="OrthoDB" id="9810952at2"/>
<dbReference type="GO" id="GO:0046872">
    <property type="term" value="F:metal ion binding"/>
    <property type="evidence" value="ECO:0007669"/>
    <property type="project" value="UniProtKB-KW"/>
</dbReference>
<dbReference type="RefSeq" id="WP_068451451.1">
    <property type="nucleotide sequence ID" value="NZ_CANKUV010000009.1"/>
</dbReference>
<keyword evidence="5" id="KW-0997">Cell inner membrane</keyword>
<accession>A0A176T589</accession>
<dbReference type="PANTHER" id="PTHR32024:SF2">
    <property type="entry name" value="TRK SYSTEM POTASSIUM UPTAKE PROTEIN TRKG-RELATED"/>
    <property type="match status" value="1"/>
</dbReference>
<feature type="transmembrane region" description="Helical" evidence="13">
    <location>
        <begin position="73"/>
        <end position="94"/>
    </location>
</feature>
<keyword evidence="15" id="KW-1185">Reference proteome</keyword>
<evidence type="ECO:0000256" key="2">
    <source>
        <dbReference type="ARBA" id="ARBA00009137"/>
    </source>
</evidence>
<name>A0A176T589_9FLAO</name>
<dbReference type="PANTHER" id="PTHR32024">
    <property type="entry name" value="TRK SYSTEM POTASSIUM UPTAKE PROTEIN TRKG-RELATED"/>
    <property type="match status" value="1"/>
</dbReference>
<evidence type="ECO:0000256" key="6">
    <source>
        <dbReference type="ARBA" id="ARBA00022538"/>
    </source>
</evidence>
<feature type="binding site" evidence="12">
    <location>
        <position position="223"/>
    </location>
    <ligand>
        <name>K(+)</name>
        <dbReference type="ChEBI" id="CHEBI:29103"/>
    </ligand>
</feature>
<evidence type="ECO:0000256" key="9">
    <source>
        <dbReference type="ARBA" id="ARBA00022989"/>
    </source>
</evidence>
<protein>
    <submittedName>
        <fullName evidence="14">Potassium transporter</fullName>
    </submittedName>
</protein>
<evidence type="ECO:0000313" key="15">
    <source>
        <dbReference type="Proteomes" id="UP000076923"/>
    </source>
</evidence>
<keyword evidence="4" id="KW-1003">Cell membrane</keyword>
<evidence type="ECO:0000256" key="12">
    <source>
        <dbReference type="PIRSR" id="PIRSR006247-1"/>
    </source>
</evidence>
<evidence type="ECO:0000313" key="14">
    <source>
        <dbReference type="EMBL" id="OAD42980.1"/>
    </source>
</evidence>
<comment type="similarity">
    <text evidence="2">Belongs to the TrkH potassium transport family.</text>
</comment>
<feature type="transmembrane region" description="Helical" evidence="13">
    <location>
        <begin position="278"/>
        <end position="298"/>
    </location>
</feature>
<feature type="transmembrane region" description="Helical" evidence="13">
    <location>
        <begin position="187"/>
        <end position="210"/>
    </location>
</feature>
<feature type="binding site" evidence="12">
    <location>
        <position position="115"/>
    </location>
    <ligand>
        <name>K(+)</name>
        <dbReference type="ChEBI" id="CHEBI:29103"/>
    </ligand>
</feature>
<sequence>MTSTLNSKIIFRFLGITAILNGFFMFIAYPFSVYHKEDAKWGILNAGIVTVIIGLLLYFLNKPKSTNIKKKDGYLIVTLGWLILSITGMLPYLFSGTIPSVADAFFETISGYSTTGSSILIDIESMPKGILFWRSATHWIGGMGIIVLTIAILPLLGIGGMQLFMAEAPGPSADKLHPRITDTAKRLYLIYISLTFAQFFLLKVAGMTWFDAINHAMATMSTGGFSTKNSSVAFYNNLPLVQYIIIFFMFVAGTNFVITYFALKGKVRKVFESEEFKYYFFGILGVSALIAIIIIFFQDANLQTTIQHPMIYGEVESAIRHSLFMVISVVTTTGFVSADFTMWNFFATGIFFALFFTGGSAGSTSGGIKIVRHIVMLKNSFLEFKKALHPNAIIPVRLDGKSIPPTIVFNILSFFIIYMLIFILASVILTLLGLDFMSALGAAASSLGNIGPAIGSVSPVDSYAHLSDAAKWFCSFLMLIGRLELFTVLILFTPFFWRKN</sequence>
<keyword evidence="9 13" id="KW-1133">Transmembrane helix</keyword>
<organism evidence="14 15">
    <name type="scientific">Polaribacter atrinae</name>
    <dbReference type="NCBI Taxonomy" id="1333662"/>
    <lineage>
        <taxon>Bacteria</taxon>
        <taxon>Pseudomonadati</taxon>
        <taxon>Bacteroidota</taxon>
        <taxon>Flavobacteriia</taxon>
        <taxon>Flavobacteriales</taxon>
        <taxon>Flavobacteriaceae</taxon>
    </lineage>
</organism>
<keyword evidence="10" id="KW-0406">Ion transport</keyword>
<feature type="binding site" evidence="12">
    <location>
        <position position="332"/>
    </location>
    <ligand>
        <name>K(+)</name>
        <dbReference type="ChEBI" id="CHEBI:29103"/>
    </ligand>
</feature>
<evidence type="ECO:0000256" key="5">
    <source>
        <dbReference type="ARBA" id="ARBA00022519"/>
    </source>
</evidence>
<keyword evidence="3" id="KW-0813">Transport</keyword>
<dbReference type="EMBL" id="LVWE01000057">
    <property type="protein sequence ID" value="OAD42980.1"/>
    <property type="molecule type" value="Genomic_DNA"/>
</dbReference>
<feature type="transmembrane region" description="Helical" evidence="13">
    <location>
        <begin position="470"/>
        <end position="497"/>
    </location>
</feature>